<dbReference type="Proteomes" id="UP001189429">
    <property type="component" value="Unassembled WGS sequence"/>
</dbReference>
<proteinExistence type="predicted"/>
<evidence type="ECO:0000313" key="2">
    <source>
        <dbReference type="Proteomes" id="UP001189429"/>
    </source>
</evidence>
<comment type="caution">
    <text evidence="1">The sequence shown here is derived from an EMBL/GenBank/DDBJ whole genome shotgun (WGS) entry which is preliminary data.</text>
</comment>
<sequence length="105" mass="11237">FQAGKRRRACRGRGRHLGCSGWPLPRPLRACMPQAAVKRPGSTIGMPGRSVPAQCMPAGSRGGAPPRVLWRQCAAAAGLLLTGGFRRRKRWARKRARAGAGGPEI</sequence>
<evidence type="ECO:0000313" key="1">
    <source>
        <dbReference type="EMBL" id="CAK0863757.1"/>
    </source>
</evidence>
<name>A0ABN9UUJ7_9DINO</name>
<accession>A0ABN9UUJ7</accession>
<feature type="non-terminal residue" evidence="1">
    <location>
        <position position="1"/>
    </location>
</feature>
<organism evidence="1 2">
    <name type="scientific">Prorocentrum cordatum</name>
    <dbReference type="NCBI Taxonomy" id="2364126"/>
    <lineage>
        <taxon>Eukaryota</taxon>
        <taxon>Sar</taxon>
        <taxon>Alveolata</taxon>
        <taxon>Dinophyceae</taxon>
        <taxon>Prorocentrales</taxon>
        <taxon>Prorocentraceae</taxon>
        <taxon>Prorocentrum</taxon>
    </lineage>
</organism>
<protein>
    <submittedName>
        <fullName evidence="1">Uncharacterized protein</fullName>
    </submittedName>
</protein>
<keyword evidence="2" id="KW-1185">Reference proteome</keyword>
<reference evidence="1" key="1">
    <citation type="submission" date="2023-10" db="EMBL/GenBank/DDBJ databases">
        <authorList>
            <person name="Chen Y."/>
            <person name="Shah S."/>
            <person name="Dougan E. K."/>
            <person name="Thang M."/>
            <person name="Chan C."/>
        </authorList>
    </citation>
    <scope>NUCLEOTIDE SEQUENCE [LARGE SCALE GENOMIC DNA]</scope>
</reference>
<dbReference type="EMBL" id="CAUYUJ010016293">
    <property type="protein sequence ID" value="CAK0863757.1"/>
    <property type="molecule type" value="Genomic_DNA"/>
</dbReference>
<gene>
    <name evidence="1" type="ORF">PCOR1329_LOCUS51811</name>
</gene>